<evidence type="ECO:0000259" key="9">
    <source>
        <dbReference type="Pfam" id="PF00361"/>
    </source>
</evidence>
<feature type="transmembrane region" description="Helical" evidence="8">
    <location>
        <begin position="420"/>
        <end position="442"/>
    </location>
</feature>
<dbReference type="GO" id="GO:0003954">
    <property type="term" value="F:NADH dehydrogenase activity"/>
    <property type="evidence" value="ECO:0007669"/>
    <property type="project" value="TreeGrafter"/>
</dbReference>
<dbReference type="RefSeq" id="YP_008994165.1">
    <property type="nucleotide sequence ID" value="NC_023249.1"/>
</dbReference>
<keyword evidence="10" id="KW-0496">Mitochondrion</keyword>
<keyword evidence="4 8" id="KW-1133">Transmembrane helix</keyword>
<dbReference type="GO" id="GO:0016020">
    <property type="term" value="C:membrane"/>
    <property type="evidence" value="ECO:0007669"/>
    <property type="project" value="UniProtKB-SubCell"/>
</dbReference>
<feature type="transmembrane region" description="Helical" evidence="8">
    <location>
        <begin position="157"/>
        <end position="179"/>
    </location>
</feature>
<dbReference type="GO" id="GO:0008137">
    <property type="term" value="F:NADH dehydrogenase (ubiquinone) activity"/>
    <property type="evidence" value="ECO:0007669"/>
    <property type="project" value="UniProtKB-EC"/>
</dbReference>
<dbReference type="GO" id="GO:0042773">
    <property type="term" value="P:ATP synthesis coupled electron transport"/>
    <property type="evidence" value="ECO:0007669"/>
    <property type="project" value="InterPro"/>
</dbReference>
<dbReference type="EMBL" id="KC330755">
    <property type="protein sequence ID" value="AGN12767.1"/>
    <property type="molecule type" value="Genomic_DNA"/>
</dbReference>
<dbReference type="AlphaFoldDB" id="V9NDA1"/>
<dbReference type="PRINTS" id="PR01434">
    <property type="entry name" value="NADHDHGNASE5"/>
</dbReference>
<evidence type="ECO:0000256" key="5">
    <source>
        <dbReference type="ARBA" id="ARBA00023136"/>
    </source>
</evidence>
<comment type="subcellular location">
    <subcellularLocation>
        <location evidence="1">Membrane</location>
        <topology evidence="1">Multi-pass membrane protein</topology>
    </subcellularLocation>
</comment>
<sequence>MLACMGLFCLWGIFLFAVWGVSGWSWSLSFLGFLLRDVSLDLLLEDVSLVCLSMLFFCGSVALFYCFHYMGGSGDSCSLFCLMVWFLLVMCGLVVSGSVIISLVLWEYLGLVSFLLILFYSNSSSLRAALITLFASRFGDAALFLLVMWVSSWFGHFSYLVGGLVLLVVLTKSACYPFISWLLEAMRAPTPVSSLVHSSTLVAAGVWFFFRYSFLFGDGTLCLMFVLSVSTIVISGVCALFFNDLKKLVALSTCNNISWCVVFFICGDLDLALLQLLTHGVCKCYPFMSVGDLMSLSGGSQSSVAVYFSRYGGVLGVYLQTILILSLCGLPFLGVFFSKHGLFGEIGYIFGWGYLCLVFLSFVLSYAYSIRLVLVLLSSVGGLSSGYSSGYVLISVLSVLGTVVNAVGSWGVLAETSGLGCFLSGSMLLLQLGGGYLGWLMFVSMGAGSPLGASCLAFSDSVVKGVIGVYLSCSDCSVISFYRWELYLLSLRPRVVLQSSFFSFNALVFAVMVISFLVVLFGL</sequence>
<feature type="transmembrane region" description="Helical" evidence="8">
    <location>
        <begin position="79"/>
        <end position="106"/>
    </location>
</feature>
<organism evidence="10">
    <name type="scientific">Metagonimus yokogawai</name>
    <dbReference type="NCBI Taxonomy" id="84529"/>
    <lineage>
        <taxon>Eukaryota</taxon>
        <taxon>Metazoa</taxon>
        <taxon>Spiralia</taxon>
        <taxon>Lophotrochozoa</taxon>
        <taxon>Platyhelminthes</taxon>
        <taxon>Trematoda</taxon>
        <taxon>Digenea</taxon>
        <taxon>Opisthorchiida</taxon>
        <taxon>Opisthorchiata</taxon>
        <taxon>Heterophyidae</taxon>
        <taxon>Metagonimus</taxon>
    </lineage>
</organism>
<evidence type="ECO:0000313" key="10">
    <source>
        <dbReference type="EMBL" id="AGN12767.1"/>
    </source>
</evidence>
<dbReference type="GO" id="GO:0015990">
    <property type="term" value="P:electron transport coupled proton transport"/>
    <property type="evidence" value="ECO:0007669"/>
    <property type="project" value="TreeGrafter"/>
</dbReference>
<dbReference type="PANTHER" id="PTHR42829:SF2">
    <property type="entry name" value="NADH-UBIQUINONE OXIDOREDUCTASE CHAIN 5"/>
    <property type="match status" value="1"/>
</dbReference>
<feature type="transmembrane region" description="Helical" evidence="8">
    <location>
        <begin position="317"/>
        <end position="337"/>
    </location>
</feature>
<evidence type="ECO:0000256" key="3">
    <source>
        <dbReference type="ARBA" id="ARBA00022692"/>
    </source>
</evidence>
<geneLocation type="mitochondrion" evidence="10"/>
<gene>
    <name evidence="10" type="primary">nad5</name>
</gene>
<feature type="transmembrane region" description="Helical" evidence="8">
    <location>
        <begin position="502"/>
        <end position="522"/>
    </location>
</feature>
<keyword evidence="3 8" id="KW-0812">Transmembrane</keyword>
<feature type="transmembrane region" description="Helical" evidence="8">
    <location>
        <begin position="222"/>
        <end position="242"/>
    </location>
</feature>
<evidence type="ECO:0000256" key="6">
    <source>
        <dbReference type="ARBA" id="ARBA00031027"/>
    </source>
</evidence>
<dbReference type="CTD" id="67122142"/>
<keyword evidence="5 8" id="KW-0472">Membrane</keyword>
<evidence type="ECO:0000256" key="8">
    <source>
        <dbReference type="SAM" id="Phobius"/>
    </source>
</evidence>
<accession>V9NDA1</accession>
<reference evidence="10" key="1">
    <citation type="submission" date="2012-12" db="EMBL/GenBank/DDBJ databases">
        <authorList>
            <person name="Jeon H.-K."/>
            <person name="Lee D."/>
            <person name="Park H."/>
            <person name="Eom K.S."/>
        </authorList>
    </citation>
    <scope>NUCLEOTIDE SEQUENCE</scope>
</reference>
<dbReference type="GeneID" id="18129072"/>
<evidence type="ECO:0000256" key="4">
    <source>
        <dbReference type="ARBA" id="ARBA00022989"/>
    </source>
</evidence>
<dbReference type="EC" id="7.1.1.2" evidence="2"/>
<feature type="transmembrane region" description="Helical" evidence="8">
    <location>
        <begin position="191"/>
        <end position="210"/>
    </location>
</feature>
<dbReference type="InterPro" id="IPR003945">
    <property type="entry name" value="NU5C-like"/>
</dbReference>
<feature type="transmembrane region" description="Helical" evidence="8">
    <location>
        <begin position="390"/>
        <end position="413"/>
    </location>
</feature>
<dbReference type="PANTHER" id="PTHR42829">
    <property type="entry name" value="NADH-UBIQUINONE OXIDOREDUCTASE CHAIN 5"/>
    <property type="match status" value="1"/>
</dbReference>
<proteinExistence type="predicted"/>
<evidence type="ECO:0000256" key="1">
    <source>
        <dbReference type="ARBA" id="ARBA00004141"/>
    </source>
</evidence>
<name>V9NDA1_9TREM</name>
<feature type="transmembrane region" description="Helical" evidence="8">
    <location>
        <begin position="126"/>
        <end position="150"/>
    </location>
</feature>
<evidence type="ECO:0000256" key="2">
    <source>
        <dbReference type="ARBA" id="ARBA00012944"/>
    </source>
</evidence>
<feature type="transmembrane region" description="Helical" evidence="8">
    <location>
        <begin position="47"/>
        <end position="67"/>
    </location>
</feature>
<evidence type="ECO:0000256" key="7">
    <source>
        <dbReference type="ARBA" id="ARBA00049551"/>
    </source>
</evidence>
<protein>
    <recommendedName>
        <fullName evidence="2">NADH:ubiquinone reductase (H(+)-translocating)</fullName>
        <ecNumber evidence="2">7.1.1.2</ecNumber>
    </recommendedName>
    <alternativeName>
        <fullName evidence="6">NADH dehydrogenase subunit 5</fullName>
    </alternativeName>
</protein>
<dbReference type="Pfam" id="PF00361">
    <property type="entry name" value="Proton_antipo_M"/>
    <property type="match status" value="1"/>
</dbReference>
<dbReference type="InterPro" id="IPR001750">
    <property type="entry name" value="ND/Mrp_TM"/>
</dbReference>
<feature type="domain" description="NADH:quinone oxidoreductase/Mrp antiporter transmembrane" evidence="9">
    <location>
        <begin position="97"/>
        <end position="363"/>
    </location>
</feature>
<feature type="transmembrane region" description="Helical" evidence="8">
    <location>
        <begin position="349"/>
        <end position="370"/>
    </location>
</feature>
<comment type="catalytic activity">
    <reaction evidence="7">
        <text>a ubiquinone + NADH + 5 H(+)(in) = a ubiquinol + NAD(+) + 4 H(+)(out)</text>
        <dbReference type="Rhea" id="RHEA:29091"/>
        <dbReference type="Rhea" id="RHEA-COMP:9565"/>
        <dbReference type="Rhea" id="RHEA-COMP:9566"/>
        <dbReference type="ChEBI" id="CHEBI:15378"/>
        <dbReference type="ChEBI" id="CHEBI:16389"/>
        <dbReference type="ChEBI" id="CHEBI:17976"/>
        <dbReference type="ChEBI" id="CHEBI:57540"/>
        <dbReference type="ChEBI" id="CHEBI:57945"/>
        <dbReference type="EC" id="7.1.1.2"/>
    </reaction>
</comment>